<evidence type="ECO:0000313" key="3">
    <source>
        <dbReference type="Proteomes" id="UP000194236"/>
    </source>
</evidence>
<dbReference type="AlphaFoldDB" id="A0A1Y3AV10"/>
<keyword evidence="3" id="KW-1185">Reference proteome</keyword>
<comment type="caution">
    <text evidence="2">The sequence shown here is derived from an EMBL/GenBank/DDBJ whole genome shotgun (WGS) entry which is preliminary data.</text>
</comment>
<dbReference type="OrthoDB" id="360653at2759"/>
<feature type="non-terminal residue" evidence="2">
    <location>
        <position position="497"/>
    </location>
</feature>
<proteinExistence type="predicted"/>
<reference evidence="2 3" key="1">
    <citation type="submission" date="2017-03" db="EMBL/GenBank/DDBJ databases">
        <title>Genome Survey of Euroglyphus maynei.</title>
        <authorList>
            <person name="Arlian L.G."/>
            <person name="Morgan M.S."/>
            <person name="Rider S.D."/>
        </authorList>
    </citation>
    <scope>NUCLEOTIDE SEQUENCE [LARGE SCALE GENOMIC DNA]</scope>
    <source>
        <strain evidence="2">Arlian Lab</strain>
        <tissue evidence="2">Whole body</tissue>
    </source>
</reference>
<evidence type="ECO:0000259" key="1">
    <source>
        <dbReference type="Pfam" id="PF07539"/>
    </source>
</evidence>
<dbReference type="Pfam" id="PF07539">
    <property type="entry name" value="UTP20_N"/>
    <property type="match status" value="1"/>
</dbReference>
<name>A0A1Y3AV10_EURMA</name>
<organism evidence="2 3">
    <name type="scientific">Euroglyphus maynei</name>
    <name type="common">Mayne's house dust mite</name>
    <dbReference type="NCBI Taxonomy" id="6958"/>
    <lineage>
        <taxon>Eukaryota</taxon>
        <taxon>Metazoa</taxon>
        <taxon>Ecdysozoa</taxon>
        <taxon>Arthropoda</taxon>
        <taxon>Chelicerata</taxon>
        <taxon>Arachnida</taxon>
        <taxon>Acari</taxon>
        <taxon>Acariformes</taxon>
        <taxon>Sarcoptiformes</taxon>
        <taxon>Astigmata</taxon>
        <taxon>Psoroptidia</taxon>
        <taxon>Analgoidea</taxon>
        <taxon>Pyroglyphidae</taxon>
        <taxon>Pyroglyphinae</taxon>
        <taxon>Euroglyphus</taxon>
    </lineage>
</organism>
<feature type="domain" description="U3 small nucleolar RNA-associated protein 20 N-terminal" evidence="1">
    <location>
        <begin position="5"/>
        <end position="478"/>
    </location>
</feature>
<sequence length="497" mass="57549">MIRDNVDDNVIAVEDRSKILPLFLRIVIGKMIASAGTKTHGKSKVDFIRSLIMKILSNFNDEQQIMFMDFVYAAINPLLQADYSDLLSKKIIDEFVNVEAFIPFKHFQSFITTLEFLMKHFGNQSTIVMKYMFKVLLICSSICSQLLSVQNRSKIKEHIVEQLKIFRTNCFKVSEYFFNNFLTYPFEPIEIDILFESLIRPLVANVSTESQNYPSPLLRLFGVWSENPRYFILLIKHFDSTKDSTPIMSIIQLFKNPKLSQITIGFIVKLIENLLIADEPIAPLPINNFDHVIPSIEQYPEFKNKSINFGSLILIPHIKDIIERIKLNYQSKSNPKFSLQEINILARLSLYVTDPMDSHTIMLLLIRSISRKKRPEEEKEIFILKILSHLSQNLSAESFDVILNSSYNLFTVVQKPIPRKELCIYLMNLGKKNEQFMSLAEMIGDLNSLNPKYPEEPDYDCRISAFKKISEYLDQAVDDPAKLSLTQLKFIDLLLLN</sequence>
<dbReference type="GO" id="GO:0032040">
    <property type="term" value="C:small-subunit processome"/>
    <property type="evidence" value="ECO:0007669"/>
    <property type="project" value="TreeGrafter"/>
</dbReference>
<gene>
    <name evidence="2" type="ORF">BLA29_002636</name>
</gene>
<evidence type="ECO:0000313" key="2">
    <source>
        <dbReference type="EMBL" id="OTF71503.1"/>
    </source>
</evidence>
<protein>
    <submittedName>
        <fullName evidence="2">DRIM domain containing protein</fullName>
    </submittedName>
</protein>
<accession>A0A1Y3AV10</accession>
<dbReference type="Proteomes" id="UP000194236">
    <property type="component" value="Unassembled WGS sequence"/>
</dbReference>
<dbReference type="EMBL" id="MUJZ01060702">
    <property type="protein sequence ID" value="OTF71503.1"/>
    <property type="molecule type" value="Genomic_DNA"/>
</dbReference>
<dbReference type="PANTHER" id="PTHR17695">
    <property type="entry name" value="SMALL SUBUNIT PROCESSOME COMPONENT 20 HOMOLOG"/>
    <property type="match status" value="1"/>
</dbReference>
<dbReference type="InterPro" id="IPR011430">
    <property type="entry name" value="UTP20_N"/>
</dbReference>
<dbReference type="InterPro" id="IPR052575">
    <property type="entry name" value="SSU_processome_comp_20"/>
</dbReference>
<dbReference type="GO" id="GO:0030686">
    <property type="term" value="C:90S preribosome"/>
    <property type="evidence" value="ECO:0007669"/>
    <property type="project" value="TreeGrafter"/>
</dbReference>
<dbReference type="PANTHER" id="PTHR17695:SF11">
    <property type="entry name" value="SMALL SUBUNIT PROCESSOME COMPONENT 20 HOMOLOG"/>
    <property type="match status" value="1"/>
</dbReference>